<dbReference type="InterPro" id="IPR032534">
    <property type="entry name" value="EcxA_zinc-bd"/>
</dbReference>
<evidence type="ECO:0000313" key="6">
    <source>
        <dbReference type="Proteomes" id="UP000199666"/>
    </source>
</evidence>
<dbReference type="InterPro" id="IPR033428">
    <property type="entry name" value="DUF5118"/>
</dbReference>
<dbReference type="AlphaFoldDB" id="A0A1I2XFU6"/>
<dbReference type="InterPro" id="IPR033413">
    <property type="entry name" value="DUF5117"/>
</dbReference>
<evidence type="ECO:0000259" key="4">
    <source>
        <dbReference type="Pfam" id="PF17162"/>
    </source>
</evidence>
<accession>A0A1I2XFU6</accession>
<feature type="domain" description="EcxA zinc-binding" evidence="2">
    <location>
        <begin position="435"/>
        <end position="738"/>
    </location>
</feature>
<evidence type="ECO:0008006" key="7">
    <source>
        <dbReference type="Google" id="ProtNLM"/>
    </source>
</evidence>
<proteinExistence type="predicted"/>
<feature type="chain" id="PRO_5011435706" description="DUF5117 domain-containing protein" evidence="1">
    <location>
        <begin position="20"/>
        <end position="866"/>
    </location>
</feature>
<dbReference type="Pfam" id="PF17162">
    <property type="entry name" value="DUF5118"/>
    <property type="match status" value="1"/>
</dbReference>
<evidence type="ECO:0000259" key="2">
    <source>
        <dbReference type="Pfam" id="PF16313"/>
    </source>
</evidence>
<evidence type="ECO:0000313" key="5">
    <source>
        <dbReference type="EMBL" id="SFH12404.1"/>
    </source>
</evidence>
<evidence type="ECO:0000256" key="1">
    <source>
        <dbReference type="SAM" id="SignalP"/>
    </source>
</evidence>
<evidence type="ECO:0000259" key="3">
    <source>
        <dbReference type="Pfam" id="PF17148"/>
    </source>
</evidence>
<dbReference type="PANTHER" id="PTHR38478">
    <property type="entry name" value="PEPTIDASE M1A AND M12B"/>
    <property type="match status" value="1"/>
</dbReference>
<feature type="domain" description="DUF5117" evidence="3">
    <location>
        <begin position="122"/>
        <end position="299"/>
    </location>
</feature>
<keyword evidence="6" id="KW-1185">Reference proteome</keyword>
<protein>
    <recommendedName>
        <fullName evidence="7">DUF5117 domain-containing protein</fullName>
    </recommendedName>
</protein>
<gene>
    <name evidence="5" type="ORF">SAMN04489864_105219</name>
</gene>
<dbReference type="Pfam" id="PF16313">
    <property type="entry name" value="DUF4953"/>
    <property type="match status" value="1"/>
</dbReference>
<feature type="domain" description="DUF5118" evidence="4">
    <location>
        <begin position="48"/>
        <end position="93"/>
    </location>
</feature>
<organism evidence="5 6">
    <name type="scientific">Pedobacter insulae</name>
    <dbReference type="NCBI Taxonomy" id="414048"/>
    <lineage>
        <taxon>Bacteria</taxon>
        <taxon>Pseudomonadati</taxon>
        <taxon>Bacteroidota</taxon>
        <taxon>Sphingobacteriia</taxon>
        <taxon>Sphingobacteriales</taxon>
        <taxon>Sphingobacteriaceae</taxon>
        <taxon>Pedobacter</taxon>
    </lineage>
</organism>
<dbReference type="OrthoDB" id="9776599at2"/>
<dbReference type="SUPFAM" id="SSF55486">
    <property type="entry name" value="Metalloproteases ('zincins'), catalytic domain"/>
    <property type="match status" value="1"/>
</dbReference>
<dbReference type="Proteomes" id="UP000199666">
    <property type="component" value="Unassembled WGS sequence"/>
</dbReference>
<dbReference type="STRING" id="414048.SAMN04489864_105219"/>
<keyword evidence="1" id="KW-0732">Signal</keyword>
<reference evidence="5 6" key="1">
    <citation type="submission" date="2016-10" db="EMBL/GenBank/DDBJ databases">
        <authorList>
            <person name="de Groot N.N."/>
        </authorList>
    </citation>
    <scope>NUCLEOTIDE SEQUENCE [LARGE SCALE GENOMIC DNA]</scope>
    <source>
        <strain evidence="5 6">DSM 18684</strain>
    </source>
</reference>
<dbReference type="EMBL" id="FOPP01000005">
    <property type="protein sequence ID" value="SFH12404.1"/>
    <property type="molecule type" value="Genomic_DNA"/>
</dbReference>
<sequence>MKRYKLLLMALLVAFAAQAQTKKPDTQVKTNTTAVSNAKKKDSVKTLTPYEKIFKNKAVKTEKGMVTMHKIDGKVYFEFPNTLLNKPMLMSSVVETVSNPGDSYAGFQARAPLNIYFTALDSTIYIKTGTYNYSYDLNDEGIKRALAKNASDPVIAAFKVIAGSPDGKAVVFEPTSFFVNGHRSTDPFKPVSGLYGRSSSFKSDKSLLNDIEAFSDNITISSLLSYAVTSSFFGFTSEEGRAATIAVKRTLMLLPEKPMQPRLNDPRIGVAFTKFNQLSGLDNGMKEVYYANRWNLYPKGTAVIKQGTLVEPAKQIIFYIDNQFPATWIPFIKKGVERWNDAFEKIGYKNVLVTKLYPNNDPAFDPNNIKYNCIKYVPSNNQDLLASNWVDPRSGEILSASILVSQGIADKITQDLFLHTSAADKRMRTANISVSAMGDALTYMIMQKTGQNLGLLKNYGGSASIPVDSLRSGTYTRQYGITNSVMDDAVYNIVAQPGDVEKGVVMTQTKLGRYDNYAIDWLYRPISGASTPQQEKIVLSRLITEKIVDPTYRYIKISTNGIANPQGLADDLGDDKVKSLRYAYQNLQYVMEHMNSWVAEDDVDYTFRSTNNFAIINIKFYWYFTQLLANIGGMYQHEHFEGDPMKAYAAVPRDIQRNTLLYTLNVLENLSWFNNEEMVQNMDAINGNASDYMRRILFPHMLRWVTFVGYAESKDPAQSYTQEECVKDIFDYVWKDAVDGKVTSPEKLSMQQALVQTLISSSTVNDIPGDSRKGSGSFTDDEITFYSMMASRSQNKKMVGAEKVAAYGTDARILYQPNDISHIWYGWLVENQIILEKLVKNYQGAEKANYEYMLLQINRALKANKV</sequence>
<name>A0A1I2XFU6_9SPHI</name>
<dbReference type="RefSeq" id="WP_090993735.1">
    <property type="nucleotide sequence ID" value="NZ_FOPP01000005.1"/>
</dbReference>
<feature type="signal peptide" evidence="1">
    <location>
        <begin position="1"/>
        <end position="19"/>
    </location>
</feature>
<dbReference type="Pfam" id="PF17148">
    <property type="entry name" value="DUF5117"/>
    <property type="match status" value="1"/>
</dbReference>
<dbReference type="PANTHER" id="PTHR38478:SF1">
    <property type="entry name" value="ZINC DEPENDENT METALLOPROTEASE DOMAIN LIPOPROTEIN"/>
    <property type="match status" value="1"/>
</dbReference>